<keyword evidence="2 9" id="KW-0812">Transmembrane</keyword>
<dbReference type="Gene3D" id="3.10.580.10">
    <property type="entry name" value="CBS-domain"/>
    <property type="match status" value="1"/>
</dbReference>
<dbReference type="InterPro" id="IPR000644">
    <property type="entry name" value="CBS_dom"/>
</dbReference>
<dbReference type="SUPFAM" id="SSF54631">
    <property type="entry name" value="CBS-domain pair"/>
    <property type="match status" value="1"/>
</dbReference>
<dbReference type="OrthoDB" id="9671at2157"/>
<proteinExistence type="predicted"/>
<dbReference type="SUPFAM" id="SSF56176">
    <property type="entry name" value="FAD-binding/transporter-associated domain-like"/>
    <property type="match status" value="1"/>
</dbReference>
<feature type="transmembrane region" description="Helical" evidence="9">
    <location>
        <begin position="6"/>
        <end position="30"/>
    </location>
</feature>
<dbReference type="GO" id="GO:0016020">
    <property type="term" value="C:membrane"/>
    <property type="evidence" value="ECO:0007669"/>
    <property type="project" value="UniProtKB-SubCell"/>
</dbReference>
<evidence type="ECO:0000256" key="2">
    <source>
        <dbReference type="ARBA" id="ARBA00022692"/>
    </source>
</evidence>
<dbReference type="GO" id="GO:0050660">
    <property type="term" value="F:flavin adenine dinucleotide binding"/>
    <property type="evidence" value="ECO:0007669"/>
    <property type="project" value="InterPro"/>
</dbReference>
<dbReference type="InterPro" id="IPR036318">
    <property type="entry name" value="FAD-bd_PCMH-like_sf"/>
</dbReference>
<keyword evidence="7" id="KW-0486">Methionine biosynthesis</keyword>
<dbReference type="EMBL" id="CP037968">
    <property type="protein sequence ID" value="QYZ78710.1"/>
    <property type="molecule type" value="Genomic_DNA"/>
</dbReference>
<dbReference type="AlphaFoldDB" id="A0A8G1A0B7"/>
<dbReference type="PANTHER" id="PTHR22777:SF17">
    <property type="entry name" value="UPF0053 PROTEIN SLL0260"/>
    <property type="match status" value="1"/>
</dbReference>
<dbReference type="Pfam" id="PF00571">
    <property type="entry name" value="CBS"/>
    <property type="match status" value="2"/>
</dbReference>
<feature type="transmembrane region" description="Helical" evidence="9">
    <location>
        <begin position="123"/>
        <end position="145"/>
    </location>
</feature>
<dbReference type="Gene3D" id="3.30.465.10">
    <property type="match status" value="1"/>
</dbReference>
<comment type="subcellular location">
    <subcellularLocation>
        <location evidence="1">Membrane</location>
        <topology evidence="1">Multi-pass membrane protein</topology>
    </subcellularLocation>
</comment>
<evidence type="ECO:0000256" key="3">
    <source>
        <dbReference type="ARBA" id="ARBA00022737"/>
    </source>
</evidence>
<feature type="transmembrane region" description="Helical" evidence="9">
    <location>
        <begin position="91"/>
        <end position="111"/>
    </location>
</feature>
<reference evidence="12" key="1">
    <citation type="journal article" date="2005" name="Int. J. Syst. Evol. Microbiol.">
        <title>Methanofollis formosanus sp. nov., isolated from a fish pond.</title>
        <authorList>
            <person name="Wu S.Y."/>
            <person name="Chen S.C."/>
            <person name="Lai M.C."/>
        </authorList>
    </citation>
    <scope>NUCLEOTIDE SEQUENCE</scope>
    <source>
        <strain evidence="12">ML15</strain>
    </source>
</reference>
<dbReference type="InterPro" id="IPR002550">
    <property type="entry name" value="CNNM"/>
</dbReference>
<evidence type="ECO:0000313" key="13">
    <source>
        <dbReference type="Proteomes" id="UP000826709"/>
    </source>
</evidence>
<evidence type="ECO:0000256" key="4">
    <source>
        <dbReference type="ARBA" id="ARBA00022989"/>
    </source>
</evidence>
<dbReference type="SMART" id="SM01091">
    <property type="entry name" value="CorC_HlyC"/>
    <property type="match status" value="1"/>
</dbReference>
<evidence type="ECO:0000256" key="9">
    <source>
        <dbReference type="SAM" id="Phobius"/>
    </source>
</evidence>
<evidence type="ECO:0000256" key="7">
    <source>
        <dbReference type="ARBA" id="ARBA00023167"/>
    </source>
</evidence>
<evidence type="ECO:0000256" key="5">
    <source>
        <dbReference type="ARBA" id="ARBA00023122"/>
    </source>
</evidence>
<protein>
    <submittedName>
        <fullName evidence="12">HlyC/CorC family transporter</fullName>
    </submittedName>
</protein>
<dbReference type="InterPro" id="IPR046342">
    <property type="entry name" value="CBS_dom_sf"/>
</dbReference>
<dbReference type="PANTHER" id="PTHR22777">
    <property type="entry name" value="HEMOLYSIN-RELATED"/>
    <property type="match status" value="1"/>
</dbReference>
<feature type="domain" description="CBS" evidence="10">
    <location>
        <begin position="267"/>
        <end position="324"/>
    </location>
</feature>
<gene>
    <name evidence="12" type="ORF">E2N92_04345</name>
</gene>
<dbReference type="CDD" id="cd04590">
    <property type="entry name" value="CBS_pair_CorC_HlyC_assoc"/>
    <property type="match status" value="1"/>
</dbReference>
<keyword evidence="7" id="KW-0028">Amino-acid biosynthesis</keyword>
<dbReference type="InterPro" id="IPR016169">
    <property type="entry name" value="FAD-bd_PCMH_sub2"/>
</dbReference>
<dbReference type="InterPro" id="IPR044751">
    <property type="entry name" value="Ion_transp-like_CBS"/>
</dbReference>
<sequence>MTPDEIVLIGLFVVCLVLSGFFSSAEVALISITRAKVRTLVNEGRDGAEALAQLKEYPDHILITILIGNNVVNVAAASLATAVAIARFGDAGVGIATGVVVILMLIFGEIGPKTYAARYTDRLALFAAPWILMMAKVLYPILWGYDRFSAHFSLMQGGEPSITEEEIKEWIDVGEEEGTIEEEEREMLYSVFKFGETTAREIMTPRVDVVMIEDTNSMDGSINLFNETGLSRLPVYHGQIDNVVGVLNVKDVFSAEFSKQEASISEMMYDAFFVPESKMIDDLLKEMQIRKVHMAIVLDEYGGFAGVVTVEDILEELVGEILDEFDEEEPAVQKLGGGVYMVDAQVWVEHLNEDLDVALPIGESYETIGGLIFNMLGHLPLRGEVVKLQDGTSLAVMQMRGRRITKVKLILPPPPAEEGENR</sequence>
<accession>A0A8G1A0B7</accession>
<dbReference type="FunFam" id="3.10.580.10:FF:000002">
    <property type="entry name" value="Magnesium/cobalt efflux protein CorC"/>
    <property type="match status" value="1"/>
</dbReference>
<dbReference type="RefSeq" id="WP_220682470.1">
    <property type="nucleotide sequence ID" value="NZ_CP037968.1"/>
</dbReference>
<dbReference type="PROSITE" id="PS51846">
    <property type="entry name" value="CNNM"/>
    <property type="match status" value="1"/>
</dbReference>
<organism evidence="12 13">
    <name type="scientific">Methanofollis formosanus</name>
    <dbReference type="NCBI Taxonomy" id="299308"/>
    <lineage>
        <taxon>Archaea</taxon>
        <taxon>Methanobacteriati</taxon>
        <taxon>Methanobacteriota</taxon>
        <taxon>Stenosarchaea group</taxon>
        <taxon>Methanomicrobia</taxon>
        <taxon>Methanomicrobiales</taxon>
        <taxon>Methanomicrobiaceae</taxon>
        <taxon>Methanofollis</taxon>
    </lineage>
</organism>
<keyword evidence="6 9" id="KW-0472">Membrane</keyword>
<keyword evidence="5 8" id="KW-0129">CBS domain</keyword>
<keyword evidence="3" id="KW-0677">Repeat</keyword>
<evidence type="ECO:0000256" key="1">
    <source>
        <dbReference type="ARBA" id="ARBA00004141"/>
    </source>
</evidence>
<dbReference type="Pfam" id="PF03471">
    <property type="entry name" value="CorC_HlyC"/>
    <property type="match status" value="1"/>
</dbReference>
<dbReference type="Pfam" id="PF01595">
    <property type="entry name" value="CNNM"/>
    <property type="match status" value="1"/>
</dbReference>
<evidence type="ECO:0000256" key="6">
    <source>
        <dbReference type="ARBA" id="ARBA00023136"/>
    </source>
</evidence>
<dbReference type="KEGG" id="mfk:E2N92_04345"/>
<keyword evidence="4 9" id="KW-1133">Transmembrane helix</keyword>
<dbReference type="Proteomes" id="UP000826709">
    <property type="component" value="Chromosome"/>
</dbReference>
<evidence type="ECO:0000313" key="12">
    <source>
        <dbReference type="EMBL" id="QYZ78710.1"/>
    </source>
</evidence>
<evidence type="ECO:0000259" key="11">
    <source>
        <dbReference type="PROSITE" id="PS51846"/>
    </source>
</evidence>
<name>A0A8G1A0B7_9EURY</name>
<dbReference type="GO" id="GO:0009086">
    <property type="term" value="P:methionine biosynthetic process"/>
    <property type="evidence" value="ECO:0007669"/>
    <property type="project" value="UniProtKB-KW"/>
</dbReference>
<feature type="domain" description="CBS" evidence="10">
    <location>
        <begin position="203"/>
        <end position="263"/>
    </location>
</feature>
<dbReference type="PROSITE" id="PS51371">
    <property type="entry name" value="CBS"/>
    <property type="match status" value="2"/>
</dbReference>
<reference evidence="12" key="2">
    <citation type="submission" date="2019-03" db="EMBL/GenBank/DDBJ databases">
        <authorList>
            <person name="Chen S.-C."/>
            <person name="Wu S.-Y."/>
            <person name="Lai M.-C."/>
        </authorList>
    </citation>
    <scope>NUCLEOTIDE SEQUENCE</scope>
    <source>
        <strain evidence="12">ML15</strain>
    </source>
</reference>
<feature type="domain" description="CNNM transmembrane" evidence="11">
    <location>
        <begin position="1"/>
        <end position="184"/>
    </location>
</feature>
<feature type="transmembrane region" description="Helical" evidence="9">
    <location>
        <begin position="61"/>
        <end position="85"/>
    </location>
</feature>
<keyword evidence="13" id="KW-1185">Reference proteome</keyword>
<dbReference type="InterPro" id="IPR005170">
    <property type="entry name" value="Transptr-assoc_dom"/>
</dbReference>
<evidence type="ECO:0000259" key="10">
    <source>
        <dbReference type="PROSITE" id="PS51371"/>
    </source>
</evidence>
<evidence type="ECO:0000256" key="8">
    <source>
        <dbReference type="PROSITE-ProRule" id="PRU00703"/>
    </source>
</evidence>
<dbReference type="SMART" id="SM00116">
    <property type="entry name" value="CBS"/>
    <property type="match status" value="2"/>
</dbReference>